<dbReference type="PANTHER" id="PTHR45880:SF1">
    <property type="entry name" value="RNA-BINDING MOTIF PROTEIN, X-LINKED 2"/>
    <property type="match status" value="1"/>
</dbReference>
<dbReference type="EMBL" id="JACAGC010000001">
    <property type="protein sequence ID" value="KAF6390726.1"/>
    <property type="molecule type" value="Genomic_DNA"/>
</dbReference>
<feature type="domain" description="RRM" evidence="8">
    <location>
        <begin position="36"/>
        <end position="114"/>
    </location>
</feature>
<evidence type="ECO:0000313" key="11">
    <source>
        <dbReference type="Proteomes" id="UP000472240"/>
    </source>
</evidence>
<keyword evidence="1 6" id="KW-0694">RNA-binding</keyword>
<name>A0A671DIE5_RHIFE</name>
<evidence type="ECO:0000313" key="12">
    <source>
        <dbReference type="Proteomes" id="UP000585614"/>
    </source>
</evidence>
<sequence>MNPLTKVKLINELNEREVQLGVADKVSWHSEYKDSAWIFLGGLPYELTEGDIICVFSQYGEIVNINLVRDKKTGKSKGFCFLCYEDQRSTILAVDNFNGIKIKGRTIRVDHVSNYRAPKDSEEMDDVTREVQNKGCGAQTPSPNSSEGSEDDKPTKKHKKDKKEKKKRKKDKEKNDREVPTEQPASSSPRSKTIKEKDDPGSKKHSSKNSDRGQKSESRETCKHYPSSPESRTTCLRGAEDREREPKKEKPKHEHKSSSRRQEREEKNRDRHRGRSSDKHSSRHEGRSEGHSHRSRSRSRDKSHRHKRARHSWDREPSNPSDRRHHH</sequence>
<dbReference type="GO" id="GO:0000398">
    <property type="term" value="P:mRNA splicing, via spliceosome"/>
    <property type="evidence" value="ECO:0007669"/>
    <property type="project" value="Ensembl"/>
</dbReference>
<dbReference type="GO" id="GO:0005730">
    <property type="term" value="C:nucleolus"/>
    <property type="evidence" value="ECO:0007669"/>
    <property type="project" value="Ensembl"/>
</dbReference>
<dbReference type="FunFam" id="3.30.70.330:FF:000218">
    <property type="entry name" value="RNA-binding motif protein, X-linked 2"/>
    <property type="match status" value="1"/>
</dbReference>
<comment type="subunit">
    <text evidence="4">Part of the activated spliceosome B/catalytic step 1 spliceosome, one of the forms of the spliceosome which has a well-formed active site but still cannot catalyze the branching reaction and is composed of at least 52 proteins, the U2, U5 and U6 snRNAs and the pre-mRNA. Component of the minor spliceosome, which splices U12-type introns.</text>
</comment>
<accession>A0A671DIE5</accession>
<protein>
    <recommendedName>
        <fullName evidence="5">RNA-binding motif protein, X-linked 2</fullName>
    </recommendedName>
</protein>
<reference evidence="10 11" key="3">
    <citation type="submission" date="2018-12" db="EMBL/GenBank/DDBJ databases">
        <title>G10K-VGP greater horseshoe bat female genome, primary haplotype.</title>
        <authorList>
            <person name="Teeling E."/>
            <person name="Myers G."/>
            <person name="Vernes S."/>
            <person name="Pippel M."/>
            <person name="Winkler S."/>
            <person name="Fedrigo O."/>
            <person name="Rhie A."/>
            <person name="Koren S."/>
            <person name="Phillippy A."/>
            <person name="Lewin H."/>
            <person name="Damas J."/>
            <person name="Howe K."/>
            <person name="Mountcastle J."/>
            <person name="Jarvis E.D."/>
        </authorList>
    </citation>
    <scope>NUCLEOTIDE SEQUENCE [LARGE SCALE GENOMIC DNA]</scope>
</reference>
<dbReference type="CDD" id="cd12411">
    <property type="entry name" value="RRM_ist3_like"/>
    <property type="match status" value="1"/>
</dbReference>
<dbReference type="InterPro" id="IPR035979">
    <property type="entry name" value="RBD_domain_sf"/>
</dbReference>
<reference evidence="10" key="5">
    <citation type="submission" date="2025-05" db="UniProtKB">
        <authorList>
            <consortium name="Ensembl"/>
        </authorList>
    </citation>
    <scope>IDENTIFICATION</scope>
</reference>
<dbReference type="GO" id="GO:0071005">
    <property type="term" value="C:U2-type precatalytic spliceosome"/>
    <property type="evidence" value="ECO:0007669"/>
    <property type="project" value="Ensembl"/>
</dbReference>
<reference evidence="9 12" key="4">
    <citation type="journal article" date="2020" name="Nature">
        <title>Six reference-quality genomes reveal evolution of bat adaptations.</title>
        <authorList>
            <person name="Jebb D."/>
            <person name="Huang Z."/>
            <person name="Pippel M."/>
            <person name="Hughes G.M."/>
            <person name="Lavrichenko K."/>
            <person name="Devanna P."/>
            <person name="Winkler S."/>
            <person name="Jermiin L.S."/>
            <person name="Skirmuntt E.C."/>
            <person name="Katzourakis A."/>
            <person name="Burkitt-Gray L."/>
            <person name="Ray D.A."/>
            <person name="Sullivan K.A.M."/>
            <person name="Roscito J.G."/>
            <person name="Kirilenko B.M."/>
            <person name="Davalos L.M."/>
            <person name="Corthals A.P."/>
            <person name="Power M.L."/>
            <person name="Jones G."/>
            <person name="Ransome R.D."/>
            <person name="Dechmann D.K.N."/>
            <person name="Locatelli A.G."/>
            <person name="Puechmaille S.J."/>
            <person name="Fedrigo O."/>
            <person name="Jarvis E.D."/>
            <person name="Hiller M."/>
            <person name="Vernes S.C."/>
            <person name="Myers E.W."/>
            <person name="Teeling E.C."/>
        </authorList>
    </citation>
    <scope>NUCLEOTIDE SEQUENCE [LARGE SCALE GENOMIC DNA]</scope>
    <source>
        <strain evidence="9">MRhiFer1</strain>
        <tissue evidence="9">Lung</tissue>
    </source>
</reference>
<feature type="compositionally biased region" description="Basic and acidic residues" evidence="7">
    <location>
        <begin position="117"/>
        <end position="132"/>
    </location>
</feature>
<dbReference type="GO" id="GO:0071013">
    <property type="term" value="C:catalytic step 2 spliceosome"/>
    <property type="evidence" value="ECO:0007669"/>
    <property type="project" value="TreeGrafter"/>
</dbReference>
<feature type="compositionally biased region" description="Basic residues" evidence="7">
    <location>
        <begin position="155"/>
        <end position="171"/>
    </location>
</feature>
<evidence type="ECO:0000313" key="10">
    <source>
        <dbReference type="Ensembl" id="ENSRFEP00010000681.1"/>
    </source>
</evidence>
<dbReference type="PROSITE" id="PS50102">
    <property type="entry name" value="RRM"/>
    <property type="match status" value="1"/>
</dbReference>
<dbReference type="GO" id="GO:0005654">
    <property type="term" value="C:nucleoplasm"/>
    <property type="evidence" value="ECO:0007669"/>
    <property type="project" value="UniProtKB-ARBA"/>
</dbReference>
<dbReference type="Ensembl" id="ENSRFET00010000776.1">
    <property type="protein sequence ID" value="ENSRFEP00010000681.1"/>
    <property type="gene ID" value="ENSRFEG00010000565.1"/>
</dbReference>
<evidence type="ECO:0000256" key="1">
    <source>
        <dbReference type="ARBA" id="ARBA00022884"/>
    </source>
</evidence>
<dbReference type="Pfam" id="PF00076">
    <property type="entry name" value="RRM_1"/>
    <property type="match status" value="1"/>
</dbReference>
<feature type="region of interest" description="Disordered" evidence="7">
    <location>
        <begin position="117"/>
        <end position="327"/>
    </location>
</feature>
<gene>
    <name evidence="10" type="primary">RBMX2</name>
    <name evidence="9" type="ORF">mRhiFer1_014180</name>
</gene>
<dbReference type="Proteomes" id="UP000472240">
    <property type="component" value="Chromosome 1"/>
</dbReference>
<evidence type="ECO:0000256" key="5">
    <source>
        <dbReference type="ARBA" id="ARBA00074390"/>
    </source>
</evidence>
<dbReference type="GO" id="GO:0005686">
    <property type="term" value="C:U2 snRNP"/>
    <property type="evidence" value="ECO:0007669"/>
    <property type="project" value="TreeGrafter"/>
</dbReference>
<reference evidence="10 11" key="2">
    <citation type="journal article" date="2018" name="Annu Rev Anim Biosci">
        <title>Bat Biology, Genomes, and the Bat1K Project: To Generate Chromosome-Level Genomes for All Living Bat Species.</title>
        <authorList>
            <person name="Teeling E.C."/>
            <person name="Vernes S.C."/>
            <person name="Davalos L.M."/>
            <person name="Ray D.A."/>
            <person name="Gilbert M.T.P."/>
            <person name="Myers E."/>
        </authorList>
    </citation>
    <scope>NUCLEOTIDE SEQUENCE</scope>
</reference>
<feature type="compositionally biased region" description="Basic and acidic residues" evidence="7">
    <location>
        <begin position="238"/>
        <end position="292"/>
    </location>
</feature>
<feature type="compositionally biased region" description="Basic and acidic residues" evidence="7">
    <location>
        <begin position="193"/>
        <end position="223"/>
    </location>
</feature>
<evidence type="ECO:0000259" key="8">
    <source>
        <dbReference type="PROSITE" id="PS50102"/>
    </source>
</evidence>
<evidence type="ECO:0000256" key="6">
    <source>
        <dbReference type="PROSITE-ProRule" id="PRU00176"/>
    </source>
</evidence>
<dbReference type="InterPro" id="IPR000504">
    <property type="entry name" value="RRM_dom"/>
</dbReference>
<dbReference type="Proteomes" id="UP000585614">
    <property type="component" value="Unassembled WGS sequence"/>
</dbReference>
<dbReference type="GO" id="GO:0005783">
    <property type="term" value="C:endoplasmic reticulum"/>
    <property type="evidence" value="ECO:0007669"/>
    <property type="project" value="Ensembl"/>
</dbReference>
<comment type="function">
    <text evidence="2">Involved in pre-mRNA splicing as component of the activated spliceosome. As a component of the minor spliceosome, involved in the splicing of U12-type introns in pre-mRNAs.</text>
</comment>
<evidence type="ECO:0000313" key="9">
    <source>
        <dbReference type="EMBL" id="KAF6390726.1"/>
    </source>
</evidence>
<evidence type="ECO:0000256" key="7">
    <source>
        <dbReference type="SAM" id="MobiDB-lite"/>
    </source>
</evidence>
<dbReference type="PANTHER" id="PTHR45880">
    <property type="entry name" value="RNA-BINDING MOTIF PROTEIN, X-LINKED 2"/>
    <property type="match status" value="1"/>
</dbReference>
<proteinExistence type="inferred from homology"/>
<dbReference type="GO" id="GO:0003723">
    <property type="term" value="F:RNA binding"/>
    <property type="evidence" value="ECO:0007669"/>
    <property type="project" value="UniProtKB-UniRule"/>
</dbReference>
<dbReference type="OMA" id="GSWHVDY"/>
<dbReference type="InterPro" id="IPR045844">
    <property type="entry name" value="RRM_Ist3-like"/>
</dbReference>
<evidence type="ECO:0000256" key="4">
    <source>
        <dbReference type="ARBA" id="ARBA00064744"/>
    </source>
</evidence>
<dbReference type="SMART" id="SM00360">
    <property type="entry name" value="RRM"/>
    <property type="match status" value="1"/>
</dbReference>
<dbReference type="InterPro" id="IPR012677">
    <property type="entry name" value="Nucleotide-bd_a/b_plait_sf"/>
</dbReference>
<dbReference type="InterPro" id="IPR051847">
    <property type="entry name" value="RNA_proc/Spliceosome_comp"/>
</dbReference>
<dbReference type="Gene3D" id="3.30.70.330">
    <property type="match status" value="1"/>
</dbReference>
<evidence type="ECO:0000256" key="3">
    <source>
        <dbReference type="ARBA" id="ARBA00061455"/>
    </source>
</evidence>
<dbReference type="AlphaFoldDB" id="A0A671DIE5"/>
<feature type="compositionally biased region" description="Basic residues" evidence="7">
    <location>
        <begin position="293"/>
        <end position="310"/>
    </location>
</feature>
<comment type="similarity">
    <text evidence="3">Belongs to the IST3 family.</text>
</comment>
<dbReference type="SUPFAM" id="SSF54928">
    <property type="entry name" value="RNA-binding domain, RBD"/>
    <property type="match status" value="1"/>
</dbReference>
<organism evidence="10 11">
    <name type="scientific">Rhinolophus ferrumequinum</name>
    <name type="common">Greater horseshoe bat</name>
    <dbReference type="NCBI Taxonomy" id="59479"/>
    <lineage>
        <taxon>Eukaryota</taxon>
        <taxon>Metazoa</taxon>
        <taxon>Chordata</taxon>
        <taxon>Craniata</taxon>
        <taxon>Vertebrata</taxon>
        <taxon>Euteleostomi</taxon>
        <taxon>Mammalia</taxon>
        <taxon>Eutheria</taxon>
        <taxon>Laurasiatheria</taxon>
        <taxon>Chiroptera</taxon>
        <taxon>Yinpterochiroptera</taxon>
        <taxon>Rhinolophoidea</taxon>
        <taxon>Rhinolophidae</taxon>
        <taxon>Rhinolophinae</taxon>
        <taxon>Rhinolophus</taxon>
    </lineage>
</organism>
<reference evidence="10 11" key="1">
    <citation type="journal article" date="2015" name="Annu Rev Anim Biosci">
        <title>The Genome 10K Project: a way forward.</title>
        <authorList>
            <person name="Koepfli K.P."/>
            <person name="Paten B."/>
            <person name="O'Brien S.J."/>
            <person name="Koepfli K.P."/>
            <person name="Paten B."/>
            <person name="Antunes A."/>
            <person name="Belov K."/>
            <person name="Bustamante C."/>
            <person name="Castoe T.A."/>
            <person name="Clawson H."/>
            <person name="Crawford A.J."/>
            <person name="Diekhans M."/>
            <person name="Distel D."/>
            <person name="Durbin R."/>
            <person name="Earl D."/>
            <person name="Fujita M.K."/>
            <person name="Gamble T."/>
            <person name="Georges A."/>
            <person name="Gemmell N."/>
            <person name="Gilbert M.T."/>
            <person name="Graves J.M."/>
            <person name="Green R.E."/>
            <person name="Hickey G."/>
            <person name="Jarvis E.D."/>
            <person name="Johnson W."/>
            <person name="Komissarov A."/>
            <person name="Korf I."/>
            <person name="Kuhn R."/>
            <person name="Larkin D.M."/>
            <person name="Lewin H."/>
            <person name="Lopez J.V."/>
            <person name="Ma J."/>
            <person name="Marques-Bonet T."/>
            <person name="Miller W."/>
            <person name="Murphy R."/>
            <person name="Pevzner P."/>
            <person name="Shapiro B."/>
            <person name="Steiner C."/>
            <person name="Tamazian G."/>
            <person name="Venkatesh B."/>
            <person name="Wang J."/>
            <person name="Wayne R."/>
            <person name="Wiley E."/>
            <person name="Yang H."/>
            <person name="Zhang G."/>
            <person name="Haussler D."/>
            <person name="Ryder O."/>
            <person name="O'Brien S.J."/>
        </authorList>
    </citation>
    <scope>NUCLEOTIDE SEQUENCE</scope>
</reference>
<keyword evidence="11" id="KW-1185">Reference proteome</keyword>
<evidence type="ECO:0000256" key="2">
    <source>
        <dbReference type="ARBA" id="ARBA00053249"/>
    </source>
</evidence>
<dbReference type="GeneTree" id="ENSGT00890000139472"/>
<dbReference type="GO" id="GO:0031965">
    <property type="term" value="C:nuclear membrane"/>
    <property type="evidence" value="ECO:0007669"/>
    <property type="project" value="Ensembl"/>
</dbReference>